<dbReference type="PANTHER" id="PTHR40943:SF1">
    <property type="entry name" value="CYTOPLASMIC PROTEIN"/>
    <property type="match status" value="1"/>
</dbReference>
<keyword evidence="1" id="KW-1133">Transmembrane helix</keyword>
<organism evidence="3">
    <name type="scientific">Marinomonas sp. (strain MWYL1)</name>
    <dbReference type="NCBI Taxonomy" id="400668"/>
    <lineage>
        <taxon>Bacteria</taxon>
        <taxon>Pseudomonadati</taxon>
        <taxon>Pseudomonadota</taxon>
        <taxon>Gammaproteobacteria</taxon>
        <taxon>Oceanospirillales</taxon>
        <taxon>Oceanospirillaceae</taxon>
        <taxon>Marinomonas</taxon>
    </lineage>
</organism>
<keyword evidence="1" id="KW-0472">Membrane</keyword>
<dbReference type="eggNOG" id="COG3450">
    <property type="taxonomic scope" value="Bacteria"/>
</dbReference>
<accession>A6VZW4</accession>
<keyword evidence="1" id="KW-0812">Transmembrane</keyword>
<dbReference type="KEGG" id="mmw:Mmwyl1_3083"/>
<evidence type="ECO:0000256" key="1">
    <source>
        <dbReference type="SAM" id="Phobius"/>
    </source>
</evidence>
<feature type="domain" description="(S)-ureidoglycine aminohydrolase cupin" evidence="2">
    <location>
        <begin position="217"/>
        <end position="290"/>
    </location>
</feature>
<dbReference type="InterPro" id="IPR014710">
    <property type="entry name" value="RmlC-like_jellyroll"/>
</dbReference>
<evidence type="ECO:0000313" key="3">
    <source>
        <dbReference type="EMBL" id="ABR71993.1"/>
    </source>
</evidence>
<dbReference type="HOGENOM" id="CLU_087267_0_0_6"/>
<dbReference type="CDD" id="cd02227">
    <property type="entry name" value="cupin_TM1112-like"/>
    <property type="match status" value="1"/>
</dbReference>
<dbReference type="PANTHER" id="PTHR40943">
    <property type="entry name" value="CYTOPLASMIC PROTEIN-RELATED"/>
    <property type="match status" value="1"/>
</dbReference>
<dbReference type="STRING" id="400668.Mmwyl1_3083"/>
<gene>
    <name evidence="3" type="ordered locus">Mmwyl1_3083</name>
</gene>
<dbReference type="SUPFAM" id="SSF51182">
    <property type="entry name" value="RmlC-like cupins"/>
    <property type="match status" value="1"/>
</dbReference>
<dbReference type="InterPro" id="IPR011051">
    <property type="entry name" value="RmlC_Cupin_sf"/>
</dbReference>
<feature type="transmembrane region" description="Helical" evidence="1">
    <location>
        <begin position="21"/>
        <end position="40"/>
    </location>
</feature>
<dbReference type="Gene3D" id="2.60.120.10">
    <property type="entry name" value="Jelly Rolls"/>
    <property type="match status" value="2"/>
</dbReference>
<proteinExistence type="predicted"/>
<name>A6VZW4_MARMS</name>
<dbReference type="InterPro" id="IPR008579">
    <property type="entry name" value="UGlyAH_Cupin_dom"/>
</dbReference>
<protein>
    <recommendedName>
        <fullName evidence="2">(S)-ureidoglycine aminohydrolase cupin domain-containing protein</fullName>
    </recommendedName>
</protein>
<evidence type="ECO:0000259" key="2">
    <source>
        <dbReference type="Pfam" id="PF05899"/>
    </source>
</evidence>
<reference evidence="3" key="1">
    <citation type="submission" date="2007-06" db="EMBL/GenBank/DDBJ databases">
        <title>Complete sequence of Marinomonas sp. MWYL1.</title>
        <authorList>
            <consortium name="US DOE Joint Genome Institute"/>
            <person name="Copeland A."/>
            <person name="Lucas S."/>
            <person name="Lapidus A."/>
            <person name="Barry K."/>
            <person name="Glavina del Rio T."/>
            <person name="Dalin E."/>
            <person name="Tice H."/>
            <person name="Pitluck S."/>
            <person name="Kiss H."/>
            <person name="Brettin T."/>
            <person name="Bruce D."/>
            <person name="Detter J.C."/>
            <person name="Han C."/>
            <person name="Schmutz J."/>
            <person name="Larimer F."/>
            <person name="Land M."/>
            <person name="Hauser L."/>
            <person name="Kyrpides N."/>
            <person name="Kim E."/>
            <person name="Johnston A.W.B."/>
            <person name="Todd J.D."/>
            <person name="Rogers R."/>
            <person name="Wexler M."/>
            <person name="Bond P.L."/>
            <person name="Li Y."/>
            <person name="Richardson P."/>
        </authorList>
    </citation>
    <scope>NUCLEOTIDE SEQUENCE [LARGE SCALE GENOMIC DNA]</scope>
    <source>
        <strain evidence="3">MWYL1</strain>
    </source>
</reference>
<dbReference type="AlphaFoldDB" id="A6VZW4"/>
<dbReference type="Pfam" id="PF05899">
    <property type="entry name" value="Cupin_3"/>
    <property type="match status" value="1"/>
</dbReference>
<sequence length="296" mass="33329">MLFNLLKKADVIGLELGNRDYRFLWMFILWLVFIHLEVFMSQATFLNSISEQSSLVDLGSVPSFVDLKAFAEEPFEASACVNNLDQDPFLTQRRALPLPEGPVEIGVIQLSSGSGAVTELVADEFIFTIKGKLSLTQDEPIVLGKSSSLVLLHGCSFTWHCEETTTLIYMRYNQSTPSDNKIIPINLSAMLEPSGAPLVELLVGPMPSCRNHTDYLSFDNQFVCGCWDSSPYHRLAMKYKHYEFMYLLEGSVTFIDELGRKGTFVEGDVFLVQQGAQCSWESLEYVKKVYAIFRPA</sequence>
<dbReference type="EMBL" id="CP000749">
    <property type="protein sequence ID" value="ABR71993.1"/>
    <property type="molecule type" value="Genomic_DNA"/>
</dbReference>